<organism evidence="1 2">
    <name type="scientific">Megamonas hypermegale</name>
    <dbReference type="NCBI Taxonomy" id="158847"/>
    <lineage>
        <taxon>Bacteria</taxon>
        <taxon>Bacillati</taxon>
        <taxon>Bacillota</taxon>
        <taxon>Negativicutes</taxon>
        <taxon>Selenomonadales</taxon>
        <taxon>Selenomonadaceae</taxon>
        <taxon>Megamonas</taxon>
    </lineage>
</organism>
<dbReference type="AlphaFoldDB" id="A0A378NTM5"/>
<sequence>MHDKKYVIILSYNEVKQIKEYVLNNPICYIKILCIKDKKITFMVSNLKRYGYENVFNTSLFVNGFNAVERPSTKENLEGVYKVSPYSSETYYIKEK</sequence>
<evidence type="ECO:0000313" key="2">
    <source>
        <dbReference type="Proteomes" id="UP000255234"/>
    </source>
</evidence>
<proteinExistence type="predicted"/>
<dbReference type="EMBL" id="UGPP01000001">
    <property type="protein sequence ID" value="STY71226.1"/>
    <property type="molecule type" value="Genomic_DNA"/>
</dbReference>
<protein>
    <submittedName>
        <fullName evidence="1">Uncharacterized protein</fullName>
    </submittedName>
</protein>
<accession>A0A378NTM5</accession>
<name>A0A378NTM5_9FIRM</name>
<evidence type="ECO:0000313" key="1">
    <source>
        <dbReference type="EMBL" id="STY71226.1"/>
    </source>
</evidence>
<reference evidence="1 2" key="1">
    <citation type="submission" date="2018-06" db="EMBL/GenBank/DDBJ databases">
        <authorList>
            <consortium name="Pathogen Informatics"/>
            <person name="Doyle S."/>
        </authorList>
    </citation>
    <scope>NUCLEOTIDE SEQUENCE [LARGE SCALE GENOMIC DNA]</scope>
    <source>
        <strain evidence="1 2">NCTC10571</strain>
    </source>
</reference>
<dbReference type="RefSeq" id="WP_115151591.1">
    <property type="nucleotide sequence ID" value="NZ_UGPP01000001.1"/>
</dbReference>
<dbReference type="Proteomes" id="UP000255234">
    <property type="component" value="Unassembled WGS sequence"/>
</dbReference>
<gene>
    <name evidence="1" type="ORF">NCTC10571_01382</name>
</gene>